<sequence>MKFHGGEDMSISRRSSDKTKEEMLIGDQDEDDTPSHDPTRLTAPASSPPAYGTSPPAYGTSPPNNDRSRKHGRIHEMCNGKGSSPRSRSPSVTEAIPRSPRLDGSGRRKKLVLHVDLRNTILVSDSVTNVAVEQALNAFLTGATWGQVDKGMWTWYSDQPSITPPAPGQITYYKFLERLLVRTPSERTALRLATGDFTSTPIGKDFREHFDRHLLNLTWDYPVGEKGGGGESQPLTMHGAGGKHYHYILEGLYRLLHHLVETRRDFSLVIRTYGLDAPNALASLAYGIKGNHPGFKRALNVPVNKQTGSIRRPKEDVIVMEAYRPDSSTELLAKLTHERDIYRFLSRSQGISGYKDDFLYWQNNGYNHHAGKPLWIDPHDRQHQHIIFDDNFRALDEDSIVDVRVFSQEEATRAYSLGKTQLSYLEDVCLVQADLLTSIDDKDYFLRKVELCEANYARMLKTNTFPS</sequence>
<accession>A0AAN9BAS1</accession>
<reference evidence="2 3" key="1">
    <citation type="submission" date="2024-02" db="EMBL/GenBank/DDBJ databases">
        <title>Chromosome-scale genome assembly of the rough periwinkle Littorina saxatilis.</title>
        <authorList>
            <person name="De Jode A."/>
            <person name="Faria R."/>
            <person name="Formenti G."/>
            <person name="Sims Y."/>
            <person name="Smith T.P."/>
            <person name="Tracey A."/>
            <person name="Wood J.M.D."/>
            <person name="Zagrodzka Z.B."/>
            <person name="Johannesson K."/>
            <person name="Butlin R.K."/>
            <person name="Leder E.H."/>
        </authorList>
    </citation>
    <scope>NUCLEOTIDE SEQUENCE [LARGE SCALE GENOMIC DNA]</scope>
    <source>
        <strain evidence="2">Snail1</strain>
        <tissue evidence="2">Muscle</tissue>
    </source>
</reference>
<evidence type="ECO:0000313" key="3">
    <source>
        <dbReference type="Proteomes" id="UP001374579"/>
    </source>
</evidence>
<protein>
    <submittedName>
        <fullName evidence="2">Uncharacterized protein</fullName>
    </submittedName>
</protein>
<dbReference type="PANTHER" id="PTHR36960:SF1">
    <property type="entry name" value="SI:DKEY-32E6.3"/>
    <property type="match status" value="1"/>
</dbReference>
<evidence type="ECO:0000313" key="2">
    <source>
        <dbReference type="EMBL" id="KAK7102551.1"/>
    </source>
</evidence>
<feature type="compositionally biased region" description="Basic and acidic residues" evidence="1">
    <location>
        <begin position="1"/>
        <end position="23"/>
    </location>
</feature>
<keyword evidence="3" id="KW-1185">Reference proteome</keyword>
<dbReference type="EMBL" id="JBAMIC010000010">
    <property type="protein sequence ID" value="KAK7102551.1"/>
    <property type="molecule type" value="Genomic_DNA"/>
</dbReference>
<dbReference type="PANTHER" id="PTHR36960">
    <property type="entry name" value="SI:DKEY-32E6.3"/>
    <property type="match status" value="1"/>
</dbReference>
<proteinExistence type="predicted"/>
<name>A0AAN9BAS1_9CAEN</name>
<dbReference type="Proteomes" id="UP001374579">
    <property type="component" value="Unassembled WGS sequence"/>
</dbReference>
<dbReference type="AlphaFoldDB" id="A0AAN9BAS1"/>
<evidence type="ECO:0000256" key="1">
    <source>
        <dbReference type="SAM" id="MobiDB-lite"/>
    </source>
</evidence>
<organism evidence="2 3">
    <name type="scientific">Littorina saxatilis</name>
    <dbReference type="NCBI Taxonomy" id="31220"/>
    <lineage>
        <taxon>Eukaryota</taxon>
        <taxon>Metazoa</taxon>
        <taxon>Spiralia</taxon>
        <taxon>Lophotrochozoa</taxon>
        <taxon>Mollusca</taxon>
        <taxon>Gastropoda</taxon>
        <taxon>Caenogastropoda</taxon>
        <taxon>Littorinimorpha</taxon>
        <taxon>Littorinoidea</taxon>
        <taxon>Littorinidae</taxon>
        <taxon>Littorina</taxon>
    </lineage>
</organism>
<feature type="region of interest" description="Disordered" evidence="1">
    <location>
        <begin position="1"/>
        <end position="107"/>
    </location>
</feature>
<comment type="caution">
    <text evidence="2">The sequence shown here is derived from an EMBL/GenBank/DDBJ whole genome shotgun (WGS) entry which is preliminary data.</text>
</comment>
<gene>
    <name evidence="2" type="ORF">V1264_020751</name>
</gene>